<keyword evidence="2 3" id="KW-0175">Coiled coil</keyword>
<dbReference type="InterPro" id="IPR006143">
    <property type="entry name" value="RND_pump_MFP"/>
</dbReference>
<dbReference type="GO" id="GO:1990281">
    <property type="term" value="C:efflux pump complex"/>
    <property type="evidence" value="ECO:0007669"/>
    <property type="project" value="TreeGrafter"/>
</dbReference>
<dbReference type="NCBIfam" id="TIGR01730">
    <property type="entry name" value="RND_mfp"/>
    <property type="match status" value="1"/>
</dbReference>
<dbReference type="Gene3D" id="2.40.50.100">
    <property type="match status" value="1"/>
</dbReference>
<dbReference type="RefSeq" id="WP_048388501.1">
    <property type="nucleotide sequence ID" value="NZ_CP011494.1"/>
</dbReference>
<dbReference type="SUPFAM" id="SSF111369">
    <property type="entry name" value="HlyD-like secretion proteins"/>
    <property type="match status" value="1"/>
</dbReference>
<protein>
    <submittedName>
        <fullName evidence="8">RND transporter</fullName>
    </submittedName>
</protein>
<feature type="domain" description="Multidrug resistance protein MdtA-like barrel-sandwich hybrid" evidence="5">
    <location>
        <begin position="71"/>
        <end position="190"/>
    </location>
</feature>
<name>A0A0H4I8R5_9GAMM</name>
<feature type="region of interest" description="Disordered" evidence="4">
    <location>
        <begin position="338"/>
        <end position="370"/>
    </location>
</feature>
<dbReference type="Pfam" id="PF25954">
    <property type="entry name" value="Beta-barrel_RND_2"/>
    <property type="match status" value="1"/>
</dbReference>
<evidence type="ECO:0000256" key="1">
    <source>
        <dbReference type="ARBA" id="ARBA00009477"/>
    </source>
</evidence>
<evidence type="ECO:0000256" key="4">
    <source>
        <dbReference type="SAM" id="MobiDB-lite"/>
    </source>
</evidence>
<dbReference type="PANTHER" id="PTHR30469">
    <property type="entry name" value="MULTIDRUG RESISTANCE PROTEIN MDTA"/>
    <property type="match status" value="1"/>
</dbReference>
<dbReference type="EMBL" id="CP011494">
    <property type="protein sequence ID" value="AKO54123.1"/>
    <property type="molecule type" value="Genomic_DNA"/>
</dbReference>
<feature type="coiled-coil region" evidence="3">
    <location>
        <begin position="101"/>
        <end position="152"/>
    </location>
</feature>
<feature type="domain" description="CusB-like beta-barrel" evidence="6">
    <location>
        <begin position="201"/>
        <end position="273"/>
    </location>
</feature>
<dbReference type="PATRIC" id="fig|330734.3.peg.3819"/>
<dbReference type="Gene3D" id="2.40.420.20">
    <property type="match status" value="1"/>
</dbReference>
<evidence type="ECO:0000313" key="8">
    <source>
        <dbReference type="EMBL" id="AKO54123.1"/>
    </source>
</evidence>
<dbReference type="InterPro" id="IPR058792">
    <property type="entry name" value="Beta-barrel_RND_2"/>
</dbReference>
<comment type="similarity">
    <text evidence="1">Belongs to the membrane fusion protein (MFP) (TC 8.A.1) family.</text>
</comment>
<dbReference type="Gene3D" id="2.40.30.170">
    <property type="match status" value="1"/>
</dbReference>
<dbReference type="FunFam" id="2.40.30.170:FF:000010">
    <property type="entry name" value="Efflux RND transporter periplasmic adaptor subunit"/>
    <property type="match status" value="1"/>
</dbReference>
<sequence length="370" mass="39779">MKQWLIAAMLLVAALAASWLVQYYNSNADAEAASARERAPRSVAVAFPERTTVSDRVQAVGNLQAEDSIALTTELSGRVVQLNLEPGQRVAEGDVLLRLDDRQARADLQVIEARLADAKRQYDRARQLVTNNNIAIAQMDELRTAADVLQAQRVAAKVNLENHRIIAPFAGVIGLSDISLGAYVTAGTRLATLDSARRMELNFSVPERYLGQLRAGLTVQGESPAYPGQSFDGELVALDSRVSELNRSLAVRALIDNADGRLRPGQFMSASLTLQQRQSLVIPEQAVIVRGDNSYVFVAEDGIARRLTVSLGARLPGKVEVTAGLEEGVEVIVTGQDRLSSGERVSPNPDAQLPANRFISGAGADNGGES</sequence>
<dbReference type="KEGG" id="mpq:ABA45_18130"/>
<dbReference type="InterPro" id="IPR058637">
    <property type="entry name" value="YknX-like_C"/>
</dbReference>
<organism evidence="8 9">
    <name type="scientific">Marinobacter psychrophilus</name>
    <dbReference type="NCBI Taxonomy" id="330734"/>
    <lineage>
        <taxon>Bacteria</taxon>
        <taxon>Pseudomonadati</taxon>
        <taxon>Pseudomonadota</taxon>
        <taxon>Gammaproteobacteria</taxon>
        <taxon>Pseudomonadales</taxon>
        <taxon>Marinobacteraceae</taxon>
        <taxon>Marinobacter</taxon>
    </lineage>
</organism>
<evidence type="ECO:0000313" key="9">
    <source>
        <dbReference type="Proteomes" id="UP000036406"/>
    </source>
</evidence>
<dbReference type="InterPro" id="IPR058625">
    <property type="entry name" value="MdtA-like_BSH"/>
</dbReference>
<dbReference type="Gene3D" id="1.10.287.470">
    <property type="entry name" value="Helix hairpin bin"/>
    <property type="match status" value="1"/>
</dbReference>
<evidence type="ECO:0000256" key="2">
    <source>
        <dbReference type="ARBA" id="ARBA00023054"/>
    </source>
</evidence>
<evidence type="ECO:0000259" key="5">
    <source>
        <dbReference type="Pfam" id="PF25917"/>
    </source>
</evidence>
<proteinExistence type="inferred from homology"/>
<reference evidence="8 9" key="1">
    <citation type="submission" date="2015-05" db="EMBL/GenBank/DDBJ databases">
        <title>Complete genome of Marinobacter psychrophilus strain 20041T isolated from sea-ice of the Canadian Basin.</title>
        <authorList>
            <person name="Song L."/>
            <person name="Ren L."/>
            <person name="Yu Y."/>
            <person name="Wang X."/>
        </authorList>
    </citation>
    <scope>NUCLEOTIDE SEQUENCE [LARGE SCALE GENOMIC DNA]</scope>
    <source>
        <strain evidence="8 9">20041</strain>
    </source>
</reference>
<feature type="domain" description="YknX-like C-terminal permuted SH3-like" evidence="7">
    <location>
        <begin position="280"/>
        <end position="345"/>
    </location>
</feature>
<evidence type="ECO:0000259" key="7">
    <source>
        <dbReference type="Pfam" id="PF25989"/>
    </source>
</evidence>
<accession>A0A0H4I8R5</accession>
<dbReference type="STRING" id="330734.ABA45_18130"/>
<dbReference type="AlphaFoldDB" id="A0A0H4I8R5"/>
<dbReference type="PANTHER" id="PTHR30469:SF11">
    <property type="entry name" value="BLL4320 PROTEIN"/>
    <property type="match status" value="1"/>
</dbReference>
<keyword evidence="9" id="KW-1185">Reference proteome</keyword>
<dbReference type="Pfam" id="PF25917">
    <property type="entry name" value="BSH_RND"/>
    <property type="match status" value="1"/>
</dbReference>
<dbReference type="Proteomes" id="UP000036406">
    <property type="component" value="Chromosome"/>
</dbReference>
<dbReference type="Pfam" id="PF25989">
    <property type="entry name" value="YknX_C"/>
    <property type="match status" value="1"/>
</dbReference>
<evidence type="ECO:0000259" key="6">
    <source>
        <dbReference type="Pfam" id="PF25954"/>
    </source>
</evidence>
<gene>
    <name evidence="8" type="ORF">ABA45_18130</name>
</gene>
<dbReference type="GO" id="GO:0015562">
    <property type="term" value="F:efflux transmembrane transporter activity"/>
    <property type="evidence" value="ECO:0007669"/>
    <property type="project" value="TreeGrafter"/>
</dbReference>
<evidence type="ECO:0000256" key="3">
    <source>
        <dbReference type="SAM" id="Coils"/>
    </source>
</evidence>